<dbReference type="Proteomes" id="UP000324222">
    <property type="component" value="Unassembled WGS sequence"/>
</dbReference>
<keyword evidence="3" id="KW-1185">Reference proteome</keyword>
<evidence type="ECO:0000313" key="2">
    <source>
        <dbReference type="EMBL" id="MPC95194.1"/>
    </source>
</evidence>
<accession>A0A5B7JS43</accession>
<gene>
    <name evidence="2" type="ORF">E2C01_090393</name>
</gene>
<feature type="region of interest" description="Disordered" evidence="1">
    <location>
        <begin position="16"/>
        <end position="43"/>
    </location>
</feature>
<evidence type="ECO:0000313" key="3">
    <source>
        <dbReference type="Proteomes" id="UP000324222"/>
    </source>
</evidence>
<dbReference type="EMBL" id="VSRR010101293">
    <property type="protein sequence ID" value="MPC95194.1"/>
    <property type="molecule type" value="Genomic_DNA"/>
</dbReference>
<comment type="caution">
    <text evidence="2">The sequence shown here is derived from an EMBL/GenBank/DDBJ whole genome shotgun (WGS) entry which is preliminary data.</text>
</comment>
<feature type="compositionally biased region" description="Basic residues" evidence="1">
    <location>
        <begin position="34"/>
        <end position="43"/>
    </location>
</feature>
<protein>
    <submittedName>
        <fullName evidence="2">Uncharacterized protein</fullName>
    </submittedName>
</protein>
<name>A0A5B7JS43_PORTR</name>
<sequence length="43" mass="4695">MGDVVTTLSKNLNMLPSPYRWPKGTPSLPGDGRGRRRCPAVGR</sequence>
<reference evidence="2 3" key="1">
    <citation type="submission" date="2019-05" db="EMBL/GenBank/DDBJ databases">
        <title>Another draft genome of Portunus trituberculatus and its Hox gene families provides insights of decapod evolution.</title>
        <authorList>
            <person name="Jeong J.-H."/>
            <person name="Song I."/>
            <person name="Kim S."/>
            <person name="Choi T."/>
            <person name="Kim D."/>
            <person name="Ryu S."/>
            <person name="Kim W."/>
        </authorList>
    </citation>
    <scope>NUCLEOTIDE SEQUENCE [LARGE SCALE GENOMIC DNA]</scope>
    <source>
        <tissue evidence="2">Muscle</tissue>
    </source>
</reference>
<dbReference type="AlphaFoldDB" id="A0A5B7JS43"/>
<proteinExistence type="predicted"/>
<evidence type="ECO:0000256" key="1">
    <source>
        <dbReference type="SAM" id="MobiDB-lite"/>
    </source>
</evidence>
<organism evidence="2 3">
    <name type="scientific">Portunus trituberculatus</name>
    <name type="common">Swimming crab</name>
    <name type="synonym">Neptunus trituberculatus</name>
    <dbReference type="NCBI Taxonomy" id="210409"/>
    <lineage>
        <taxon>Eukaryota</taxon>
        <taxon>Metazoa</taxon>
        <taxon>Ecdysozoa</taxon>
        <taxon>Arthropoda</taxon>
        <taxon>Crustacea</taxon>
        <taxon>Multicrustacea</taxon>
        <taxon>Malacostraca</taxon>
        <taxon>Eumalacostraca</taxon>
        <taxon>Eucarida</taxon>
        <taxon>Decapoda</taxon>
        <taxon>Pleocyemata</taxon>
        <taxon>Brachyura</taxon>
        <taxon>Eubrachyura</taxon>
        <taxon>Portunoidea</taxon>
        <taxon>Portunidae</taxon>
        <taxon>Portuninae</taxon>
        <taxon>Portunus</taxon>
    </lineage>
</organism>